<keyword evidence="2" id="KW-1133">Transmembrane helix</keyword>
<accession>A0A8J8NPI1</accession>
<evidence type="ECO:0000256" key="2">
    <source>
        <dbReference type="SAM" id="Phobius"/>
    </source>
</evidence>
<feature type="transmembrane region" description="Helical" evidence="2">
    <location>
        <begin position="112"/>
        <end position="132"/>
    </location>
</feature>
<dbReference type="EMBL" id="RRYP01010016">
    <property type="protein sequence ID" value="TNV78673.1"/>
    <property type="molecule type" value="Genomic_DNA"/>
</dbReference>
<evidence type="ECO:0000313" key="4">
    <source>
        <dbReference type="Proteomes" id="UP000785679"/>
    </source>
</evidence>
<feature type="transmembrane region" description="Helical" evidence="2">
    <location>
        <begin position="155"/>
        <end position="177"/>
    </location>
</feature>
<keyword evidence="2" id="KW-0472">Membrane</keyword>
<feature type="transmembrane region" description="Helical" evidence="2">
    <location>
        <begin position="65"/>
        <end position="83"/>
    </location>
</feature>
<dbReference type="AlphaFoldDB" id="A0A8J8NPI1"/>
<keyword evidence="2" id="KW-0812">Transmembrane</keyword>
<gene>
    <name evidence="3" type="ORF">FGO68_gene4544</name>
</gene>
<feature type="transmembrane region" description="Helical" evidence="2">
    <location>
        <begin position="12"/>
        <end position="29"/>
    </location>
</feature>
<organism evidence="3 4">
    <name type="scientific">Halteria grandinella</name>
    <dbReference type="NCBI Taxonomy" id="5974"/>
    <lineage>
        <taxon>Eukaryota</taxon>
        <taxon>Sar</taxon>
        <taxon>Alveolata</taxon>
        <taxon>Ciliophora</taxon>
        <taxon>Intramacronucleata</taxon>
        <taxon>Spirotrichea</taxon>
        <taxon>Stichotrichia</taxon>
        <taxon>Sporadotrichida</taxon>
        <taxon>Halteriidae</taxon>
        <taxon>Halteria</taxon>
    </lineage>
</organism>
<dbReference type="Proteomes" id="UP000785679">
    <property type="component" value="Unassembled WGS sequence"/>
</dbReference>
<protein>
    <submittedName>
        <fullName evidence="3">Uncharacterized protein</fullName>
    </submittedName>
</protein>
<feature type="region of interest" description="Disordered" evidence="1">
    <location>
        <begin position="387"/>
        <end position="428"/>
    </location>
</feature>
<feature type="transmembrane region" description="Helical" evidence="2">
    <location>
        <begin position="240"/>
        <end position="265"/>
    </location>
</feature>
<proteinExistence type="predicted"/>
<feature type="transmembrane region" description="Helical" evidence="2">
    <location>
        <begin position="198"/>
        <end position="220"/>
    </location>
</feature>
<keyword evidence="4" id="KW-1185">Reference proteome</keyword>
<evidence type="ECO:0000313" key="3">
    <source>
        <dbReference type="EMBL" id="TNV78673.1"/>
    </source>
</evidence>
<name>A0A8J8NPI1_HALGN</name>
<feature type="compositionally biased region" description="Basic and acidic residues" evidence="1">
    <location>
        <begin position="391"/>
        <end position="406"/>
    </location>
</feature>
<evidence type="ECO:0000256" key="1">
    <source>
        <dbReference type="SAM" id="MobiDB-lite"/>
    </source>
</evidence>
<reference evidence="3" key="1">
    <citation type="submission" date="2019-06" db="EMBL/GenBank/DDBJ databases">
        <authorList>
            <person name="Zheng W."/>
        </authorList>
    </citation>
    <scope>NUCLEOTIDE SEQUENCE</scope>
    <source>
        <strain evidence="3">QDHG01</strain>
    </source>
</reference>
<feature type="compositionally biased region" description="Low complexity" evidence="1">
    <location>
        <begin position="414"/>
        <end position="428"/>
    </location>
</feature>
<comment type="caution">
    <text evidence="3">The sequence shown here is derived from an EMBL/GenBank/DDBJ whole genome shotgun (WGS) entry which is preliminary data.</text>
</comment>
<sequence>MEDLHTMNGYLATIYLSITATAVTYALLKTQFRLDLPAYVMITLNIATGILRLPLFTTNHVEVSLVAYIALDLQWSMLYYFVFEMKKLEDKISSREIKEFVTRNRKRLYTQWFVWIFHFAINLPCAITVYYFKGQGEQYYANHISTVDNLLLTRLIARLMVDINMFSTFFLSFYFFIQQKCLILNSLGQNLSKINKCVIFFTFFSWILNIVASIATNFIFSYEFSSYNLNTPGYKVEYIYILSIRSITWTVCFTTFMGMLCLFYYQGVRLQKPIQNEDDNMDTLIDDDECNYSGVSASKVKLVFNGKSDKYKSSTSTQHYSNSTYDQKDSFIAKKQSKVRIGDSNTQGETIKIVQNNQCETESSYGSYTRPDSGSLFQTFLKNQVIQRTGSEIRDKRPRKMSDGNTKKAPSPISNNTANNRNSNTSIQ</sequence>
<feature type="transmembrane region" description="Helical" evidence="2">
    <location>
        <begin position="36"/>
        <end position="53"/>
    </location>
</feature>